<dbReference type="SUPFAM" id="SSF55729">
    <property type="entry name" value="Acyl-CoA N-acyltransferases (Nat)"/>
    <property type="match status" value="1"/>
</dbReference>
<dbReference type="Pfam" id="PF00583">
    <property type="entry name" value="Acetyltransf_1"/>
    <property type="match status" value="1"/>
</dbReference>
<evidence type="ECO:0000259" key="1">
    <source>
        <dbReference type="PROSITE" id="PS51186"/>
    </source>
</evidence>
<dbReference type="OrthoDB" id="119501at2"/>
<evidence type="ECO:0000313" key="2">
    <source>
        <dbReference type="EMBL" id="TKI71063.1"/>
    </source>
</evidence>
<dbReference type="PROSITE" id="PS51186">
    <property type="entry name" value="GNAT"/>
    <property type="match status" value="1"/>
</dbReference>
<dbReference type="RefSeq" id="WP_137011521.1">
    <property type="nucleotide sequence ID" value="NZ_SZPX01000001.1"/>
</dbReference>
<organism evidence="2 3">
    <name type="scientific">Sulfurimonas crateris</name>
    <dbReference type="NCBI Taxonomy" id="2574727"/>
    <lineage>
        <taxon>Bacteria</taxon>
        <taxon>Pseudomonadati</taxon>
        <taxon>Campylobacterota</taxon>
        <taxon>Epsilonproteobacteria</taxon>
        <taxon>Campylobacterales</taxon>
        <taxon>Sulfurimonadaceae</taxon>
        <taxon>Sulfurimonas</taxon>
    </lineage>
</organism>
<dbReference type="InterPro" id="IPR000182">
    <property type="entry name" value="GNAT_dom"/>
</dbReference>
<dbReference type="CDD" id="cd04301">
    <property type="entry name" value="NAT_SF"/>
    <property type="match status" value="1"/>
</dbReference>
<dbReference type="Gene3D" id="3.40.630.30">
    <property type="match status" value="1"/>
</dbReference>
<sequence length="172" mass="19631">MSYIFKIATLEDKEELEALINSCYRGESSRAGWTTEADILDGARVDRAMLENLLKNRDVCLLTLCKGYEIVASICLTKEEEKVKLGLIVVKASMQGMGIGKKIIEYAQEYAKREWSVISAEVEVISIRNELKEYYKRRGFVDTKKYTTLPNSSLWTSKVGEIKLLLMQKELC</sequence>
<dbReference type="InterPro" id="IPR016181">
    <property type="entry name" value="Acyl_CoA_acyltransferase"/>
</dbReference>
<accession>A0A4V5TM98</accession>
<evidence type="ECO:0000313" key="3">
    <source>
        <dbReference type="Proteomes" id="UP000309561"/>
    </source>
</evidence>
<dbReference type="Proteomes" id="UP000309561">
    <property type="component" value="Unassembled WGS sequence"/>
</dbReference>
<feature type="domain" description="N-acetyltransferase" evidence="1">
    <location>
        <begin position="3"/>
        <end position="172"/>
    </location>
</feature>
<comment type="caution">
    <text evidence="2">The sequence shown here is derived from an EMBL/GenBank/DDBJ whole genome shotgun (WGS) entry which is preliminary data.</text>
</comment>
<protein>
    <submittedName>
        <fullName evidence="2">GNAT family N-acetyltransferase</fullName>
    </submittedName>
</protein>
<dbReference type="EMBL" id="SZPX01000001">
    <property type="protein sequence ID" value="TKI71063.1"/>
    <property type="molecule type" value="Genomic_DNA"/>
</dbReference>
<gene>
    <name evidence="2" type="ORF">FCU45_01385</name>
</gene>
<keyword evidence="3" id="KW-1185">Reference proteome</keyword>
<reference evidence="2 3" key="1">
    <citation type="submission" date="2019-04" db="EMBL/GenBank/DDBJ databases">
        <title>Sulfurimonas crateris sp. nov. a facultative anaerobic sulfur-oxidizing chemolithautotrophic bacterium isolated from a terrestrial mud vulcano.</title>
        <authorList>
            <person name="Ratnikova N.M."/>
            <person name="Slobodkin A.I."/>
            <person name="Merkel A.Y."/>
            <person name="Novikov A."/>
            <person name="Bonch-Osmolovskaya E.A."/>
            <person name="Slobodkina G.B."/>
        </authorList>
    </citation>
    <scope>NUCLEOTIDE SEQUENCE [LARGE SCALE GENOMIC DNA]</scope>
    <source>
        <strain evidence="2 3">SN118</strain>
    </source>
</reference>
<dbReference type="AlphaFoldDB" id="A0A4V5TM98"/>
<dbReference type="GO" id="GO:0016747">
    <property type="term" value="F:acyltransferase activity, transferring groups other than amino-acyl groups"/>
    <property type="evidence" value="ECO:0007669"/>
    <property type="project" value="InterPro"/>
</dbReference>
<proteinExistence type="predicted"/>
<name>A0A4V5TM98_9BACT</name>
<keyword evidence="2" id="KW-0808">Transferase</keyword>